<dbReference type="Pfam" id="PF00364">
    <property type="entry name" value="Biotin_lipoyl"/>
    <property type="match status" value="1"/>
</dbReference>
<dbReference type="SUPFAM" id="SSF51230">
    <property type="entry name" value="Single hybrid motif"/>
    <property type="match status" value="1"/>
</dbReference>
<evidence type="ECO:0000256" key="1">
    <source>
        <dbReference type="ARBA" id="ARBA00023267"/>
    </source>
</evidence>
<evidence type="ECO:0000313" key="3">
    <source>
        <dbReference type="EMBL" id="MBO9199362.1"/>
    </source>
</evidence>
<proteinExistence type="predicted"/>
<sequence length="162" mass="17871">MSPNDSYKILVNGFTFYFTPADLETLDLVATSPTEFNGIKNHQSVNARLLAHDLLNKTFTIETGGETFEVQIRNQLDQKLEQMGFGTSISKQIKQIKAPMPGLVLNIDVADGQSVKEGDRLLILEAMKMENSILIHADAIIKKVIVTAGQAVEKGQVLIELE</sequence>
<feature type="domain" description="Lipoyl-binding" evidence="2">
    <location>
        <begin position="93"/>
        <end position="162"/>
    </location>
</feature>
<dbReference type="Gene3D" id="2.40.50.100">
    <property type="match status" value="1"/>
</dbReference>
<dbReference type="InterPro" id="IPR000089">
    <property type="entry name" value="Biotin_lipoyl"/>
</dbReference>
<gene>
    <name evidence="3" type="ORF">J7I42_03730</name>
</gene>
<evidence type="ECO:0000313" key="4">
    <source>
        <dbReference type="Proteomes" id="UP000677244"/>
    </source>
</evidence>
<dbReference type="PANTHER" id="PTHR45266">
    <property type="entry name" value="OXALOACETATE DECARBOXYLASE ALPHA CHAIN"/>
    <property type="match status" value="1"/>
</dbReference>
<evidence type="ECO:0000259" key="2">
    <source>
        <dbReference type="PROSITE" id="PS50968"/>
    </source>
</evidence>
<protein>
    <submittedName>
        <fullName evidence="3">Acetyl-CoA carboxylase biotin carboxyl carrier protein subunit</fullName>
    </submittedName>
</protein>
<accession>A0ABS3YP28</accession>
<keyword evidence="1" id="KW-0092">Biotin</keyword>
<dbReference type="CDD" id="cd06850">
    <property type="entry name" value="biotinyl_domain"/>
    <property type="match status" value="1"/>
</dbReference>
<dbReference type="Proteomes" id="UP000677244">
    <property type="component" value="Unassembled WGS sequence"/>
</dbReference>
<name>A0ABS3YP28_9BACT</name>
<dbReference type="RefSeq" id="WP_209137428.1">
    <property type="nucleotide sequence ID" value="NZ_JAGHKO010000001.1"/>
</dbReference>
<dbReference type="PANTHER" id="PTHR45266:SF3">
    <property type="entry name" value="OXALOACETATE DECARBOXYLASE ALPHA CHAIN"/>
    <property type="match status" value="1"/>
</dbReference>
<keyword evidence="4" id="KW-1185">Reference proteome</keyword>
<dbReference type="PROSITE" id="PS50968">
    <property type="entry name" value="BIOTINYL_LIPOYL"/>
    <property type="match status" value="1"/>
</dbReference>
<comment type="caution">
    <text evidence="3">The sequence shown here is derived from an EMBL/GenBank/DDBJ whole genome shotgun (WGS) entry which is preliminary data.</text>
</comment>
<organism evidence="3 4">
    <name type="scientific">Niastella soli</name>
    <dbReference type="NCBI Taxonomy" id="2821487"/>
    <lineage>
        <taxon>Bacteria</taxon>
        <taxon>Pseudomonadati</taxon>
        <taxon>Bacteroidota</taxon>
        <taxon>Chitinophagia</taxon>
        <taxon>Chitinophagales</taxon>
        <taxon>Chitinophagaceae</taxon>
        <taxon>Niastella</taxon>
    </lineage>
</organism>
<dbReference type="EMBL" id="JAGHKO010000001">
    <property type="protein sequence ID" value="MBO9199362.1"/>
    <property type="molecule type" value="Genomic_DNA"/>
</dbReference>
<dbReference type="InterPro" id="IPR050709">
    <property type="entry name" value="Biotin_Carboxyl_Carrier/Decarb"/>
</dbReference>
<reference evidence="3 4" key="1">
    <citation type="submission" date="2021-03" db="EMBL/GenBank/DDBJ databases">
        <title>Assistant Professor.</title>
        <authorList>
            <person name="Huq M.A."/>
        </authorList>
    </citation>
    <scope>NUCLEOTIDE SEQUENCE [LARGE SCALE GENOMIC DNA]</scope>
    <source>
        <strain evidence="3 4">MAH-29</strain>
    </source>
</reference>
<dbReference type="InterPro" id="IPR011053">
    <property type="entry name" value="Single_hybrid_motif"/>
</dbReference>